<dbReference type="SUPFAM" id="SSF56601">
    <property type="entry name" value="beta-lactamase/transpeptidase-like"/>
    <property type="match status" value="1"/>
</dbReference>
<dbReference type="EMBL" id="JBHIRY010000011">
    <property type="protein sequence ID" value="MFB5761334.1"/>
    <property type="molecule type" value="Genomic_DNA"/>
</dbReference>
<dbReference type="Proteomes" id="UP001580430">
    <property type="component" value="Unassembled WGS sequence"/>
</dbReference>
<keyword evidence="3" id="KW-1185">Reference proteome</keyword>
<dbReference type="PANTHER" id="PTHR43319:SF3">
    <property type="entry name" value="BETA-LACTAMASE-RELATED DOMAIN-CONTAINING PROTEIN"/>
    <property type="match status" value="1"/>
</dbReference>
<name>A0ABV5C1E3_9BACL</name>
<organism evidence="2 3">
    <name type="scientific">Paenibacillus medicaginis</name>
    <dbReference type="NCBI Taxonomy" id="1470560"/>
    <lineage>
        <taxon>Bacteria</taxon>
        <taxon>Bacillati</taxon>
        <taxon>Bacillota</taxon>
        <taxon>Bacilli</taxon>
        <taxon>Bacillales</taxon>
        <taxon>Paenibacillaceae</taxon>
        <taxon>Paenibacillus</taxon>
    </lineage>
</organism>
<dbReference type="RefSeq" id="WP_375520477.1">
    <property type="nucleotide sequence ID" value="NZ_JBHIRY010000011.1"/>
</dbReference>
<dbReference type="InterPro" id="IPR012338">
    <property type="entry name" value="Beta-lactam/transpept-like"/>
</dbReference>
<sequence>MSSKQHDEHLLTGKDLISEPQARVQKLLDELVDRGGEHGLQVAVYLDGKLIVDAWAGIANDLTKEPVNGDTLFTVYSAGKGLVFTVIHQLTERNMIDYDAPVSLYWPEFAANGKENITVRDVLTHRAGIPQMPAGITPEKLTDWDFMAKVVAELEPLWQPGTKTGYHAFTQGWILGELIRRVDGRTIAQLVRDEISKPLKIEDLYFGIPEEAEARVARISGKMPSGGGIQEDMLINRVIPYGIGPGNEMWNRSDIRQASIPGAGAIVSARALARHYAALSGEGVDGTRLLTPERTRIAAALQTAEPDVVMFNSPTRKGLGYWLGESLFPMINNDAVFGHTGSGGSIGFVDPVNHLALALTKNKLSWGAGNEAAEIRIIREVYQSLRIPQ</sequence>
<dbReference type="InterPro" id="IPR052907">
    <property type="entry name" value="Beta-lactamase/esterase"/>
</dbReference>
<evidence type="ECO:0000259" key="1">
    <source>
        <dbReference type="Pfam" id="PF00144"/>
    </source>
</evidence>
<reference evidence="2 3" key="1">
    <citation type="submission" date="2024-09" db="EMBL/GenBank/DDBJ databases">
        <title>Paenibacillus zeirhizospherea sp. nov., isolated from surface of the maize (Zea mays) roots in a horticulture field, Hungary.</title>
        <authorList>
            <person name="Marton D."/>
            <person name="Farkas M."/>
            <person name="Bedics A."/>
            <person name="Toth E."/>
            <person name="Tancsics A."/>
            <person name="Boka K."/>
            <person name="Marati G."/>
            <person name="Kriszt B."/>
            <person name="Cserhati M."/>
        </authorList>
    </citation>
    <scope>NUCLEOTIDE SEQUENCE [LARGE SCALE GENOMIC DNA]</scope>
    <source>
        <strain evidence="2 3">JCM 18446</strain>
    </source>
</reference>
<dbReference type="Gene3D" id="3.40.710.10">
    <property type="entry name" value="DD-peptidase/beta-lactamase superfamily"/>
    <property type="match status" value="1"/>
</dbReference>
<protein>
    <submittedName>
        <fullName evidence="2">Serine hydrolase domain-containing protein</fullName>
    </submittedName>
</protein>
<gene>
    <name evidence="2" type="ORF">ACE5LO_13125</name>
</gene>
<dbReference type="InterPro" id="IPR001466">
    <property type="entry name" value="Beta-lactam-related"/>
</dbReference>
<dbReference type="PANTHER" id="PTHR43319">
    <property type="entry name" value="BETA-LACTAMASE-RELATED"/>
    <property type="match status" value="1"/>
</dbReference>
<accession>A0ABV5C1E3</accession>
<comment type="caution">
    <text evidence="2">The sequence shown here is derived from an EMBL/GenBank/DDBJ whole genome shotgun (WGS) entry which is preliminary data.</text>
</comment>
<evidence type="ECO:0000313" key="3">
    <source>
        <dbReference type="Proteomes" id="UP001580430"/>
    </source>
</evidence>
<dbReference type="Pfam" id="PF00144">
    <property type="entry name" value="Beta-lactamase"/>
    <property type="match status" value="1"/>
</dbReference>
<keyword evidence="2" id="KW-0378">Hydrolase</keyword>
<evidence type="ECO:0000313" key="2">
    <source>
        <dbReference type="EMBL" id="MFB5761334.1"/>
    </source>
</evidence>
<proteinExistence type="predicted"/>
<feature type="domain" description="Beta-lactamase-related" evidence="1">
    <location>
        <begin position="24"/>
        <end position="373"/>
    </location>
</feature>
<dbReference type="GO" id="GO:0016787">
    <property type="term" value="F:hydrolase activity"/>
    <property type="evidence" value="ECO:0007669"/>
    <property type="project" value="UniProtKB-KW"/>
</dbReference>